<dbReference type="PANTHER" id="PTHR10906">
    <property type="entry name" value="SECY/SEC61-ALPHA FAMILY MEMBER"/>
    <property type="match status" value="1"/>
</dbReference>
<dbReference type="PIRSF" id="PIRSF004557">
    <property type="entry name" value="SecY"/>
    <property type="match status" value="1"/>
</dbReference>
<evidence type="ECO:0000256" key="2">
    <source>
        <dbReference type="ARBA" id="ARBA00005751"/>
    </source>
</evidence>
<dbReference type="SUPFAM" id="SSF103491">
    <property type="entry name" value="Preprotein translocase SecY subunit"/>
    <property type="match status" value="1"/>
</dbReference>
<feature type="transmembrane region" description="Helical" evidence="10">
    <location>
        <begin position="388"/>
        <end position="406"/>
    </location>
</feature>
<feature type="transmembrane region" description="Helical" evidence="10">
    <location>
        <begin position="111"/>
        <end position="131"/>
    </location>
</feature>
<organism evidence="14 15">
    <name type="scientific">Candidatus Berkelbacteria bacterium CG1_02_42_45</name>
    <dbReference type="NCBI Taxonomy" id="1805036"/>
    <lineage>
        <taxon>Bacteria</taxon>
        <taxon>Candidatus Berkelbacteria</taxon>
    </lineage>
</organism>
<feature type="transmembrane region" description="Helical" evidence="10">
    <location>
        <begin position="137"/>
        <end position="162"/>
    </location>
</feature>
<dbReference type="Proteomes" id="UP000182753">
    <property type="component" value="Unassembled WGS sequence"/>
</dbReference>
<feature type="transmembrane region" description="Helical" evidence="10">
    <location>
        <begin position="263"/>
        <end position="283"/>
    </location>
</feature>
<feature type="transmembrane region" description="Helical" evidence="10">
    <location>
        <begin position="174"/>
        <end position="191"/>
    </location>
</feature>
<dbReference type="PROSITE" id="PS00756">
    <property type="entry name" value="SECY_2"/>
    <property type="match status" value="1"/>
</dbReference>
<sequence>MDTLNKIWQFKDLRYKILVVAGLLVATRIIAHIPLPGVNLEQLKYFFDQNQIFGLLNMFSGGTMSSFSIALMGVGPYITSSIVFQLLTMIVPRLEEMQKEGESGTRKINQYTRILTVPLAIIQGYSMLYLLRSQGIIPAWTISSLIIMLISITAGTLVLMWIGEIITEKGIGNGVSLIISIGILAGLPSQIRNTASIISLGDTNKIISLIIFLLIAIAIVGIIVLITEGQRNIPVSYARRSRGIHSYSSLNTYLPVRVNTAGVIPIIFAMSLMVIPGVIARFFENAQSQWLAHAAQVTGGLFKNNLFYGALYFLLVVAFTYFYTAVVFKPEQIAENLQKQGGFVPGIRPGSETVSYLGNIITRITLTSAIFLGVIAVLPFIMQAVTNINTLVIGGTGILIVVSVVIETMNQLQAQLTMHTYDNY</sequence>
<dbReference type="GO" id="GO:0043952">
    <property type="term" value="P:protein transport by the Sec complex"/>
    <property type="evidence" value="ECO:0007669"/>
    <property type="project" value="UniProtKB-UniRule"/>
</dbReference>
<dbReference type="GO" id="GO:0005886">
    <property type="term" value="C:plasma membrane"/>
    <property type="evidence" value="ECO:0007669"/>
    <property type="project" value="UniProtKB-SubCell"/>
</dbReference>
<dbReference type="GO" id="GO:0065002">
    <property type="term" value="P:intracellular protein transmembrane transport"/>
    <property type="evidence" value="ECO:0007669"/>
    <property type="project" value="UniProtKB-UniRule"/>
</dbReference>
<dbReference type="HAMAP" id="MF_01465">
    <property type="entry name" value="SecY"/>
    <property type="match status" value="1"/>
</dbReference>
<evidence type="ECO:0000256" key="13">
    <source>
        <dbReference type="RuleBase" id="RU004349"/>
    </source>
</evidence>
<keyword evidence="3 10" id="KW-0813">Transport</keyword>
<comment type="similarity">
    <text evidence="2 10 13">Belongs to the SecY/SEC61-alpha family.</text>
</comment>
<evidence type="ECO:0000313" key="15">
    <source>
        <dbReference type="Proteomes" id="UP000182753"/>
    </source>
</evidence>
<keyword evidence="8 10" id="KW-0472">Membrane</keyword>
<dbReference type="FunFam" id="1.10.3370.10:FF:000001">
    <property type="entry name" value="Preprotein translocase subunit SecY"/>
    <property type="match status" value="1"/>
</dbReference>
<evidence type="ECO:0000256" key="10">
    <source>
        <dbReference type="HAMAP-Rule" id="MF_01465"/>
    </source>
</evidence>
<proteinExistence type="inferred from homology"/>
<evidence type="ECO:0000256" key="5">
    <source>
        <dbReference type="ARBA" id="ARBA00022927"/>
    </source>
</evidence>
<feature type="transmembrane region" description="Helical" evidence="10">
    <location>
        <begin position="15"/>
        <end position="35"/>
    </location>
</feature>
<keyword evidence="4 10" id="KW-0812">Transmembrane</keyword>
<dbReference type="PROSITE" id="PS00755">
    <property type="entry name" value="SECY_1"/>
    <property type="match status" value="1"/>
</dbReference>
<feature type="transmembrane region" description="Helical" evidence="10">
    <location>
        <begin position="360"/>
        <end position="382"/>
    </location>
</feature>
<evidence type="ECO:0000256" key="7">
    <source>
        <dbReference type="ARBA" id="ARBA00023010"/>
    </source>
</evidence>
<feature type="transmembrane region" description="Helical" evidence="10">
    <location>
        <begin position="67"/>
        <end position="91"/>
    </location>
</feature>
<gene>
    <name evidence="10" type="primary">secY</name>
    <name evidence="14" type="ORF">AUJ40_01940</name>
</gene>
<evidence type="ECO:0000256" key="12">
    <source>
        <dbReference type="RuleBase" id="RU003484"/>
    </source>
</evidence>
<dbReference type="PRINTS" id="PR00303">
    <property type="entry name" value="SECYTRNLCASE"/>
</dbReference>
<comment type="function">
    <text evidence="10 11">The central subunit of the protein translocation channel SecYEG. Consists of two halves formed by TMs 1-5 and 6-10. These two domains form a lateral gate at the front which open onto the bilayer between TMs 2 and 7, and are clamped together by SecE at the back. The channel is closed by both a pore ring composed of hydrophobic SecY resides and a short helix (helix 2A) on the extracellular side of the membrane which forms a plug. The plug probably moves laterally to allow the channel to open. The ring and the pore may move independently.</text>
</comment>
<evidence type="ECO:0000256" key="8">
    <source>
        <dbReference type="ARBA" id="ARBA00023136"/>
    </source>
</evidence>
<dbReference type="Pfam" id="PF00344">
    <property type="entry name" value="SecY"/>
    <property type="match status" value="1"/>
</dbReference>
<evidence type="ECO:0000256" key="11">
    <source>
        <dbReference type="RuleBase" id="RU000537"/>
    </source>
</evidence>
<evidence type="ECO:0000256" key="9">
    <source>
        <dbReference type="ARBA" id="ARBA00039733"/>
    </source>
</evidence>
<feature type="transmembrane region" description="Helical" evidence="10">
    <location>
        <begin position="206"/>
        <end position="226"/>
    </location>
</feature>
<keyword evidence="5 10" id="KW-0653">Protein transport</keyword>
<keyword evidence="7 10" id="KW-0811">Translocation</keyword>
<dbReference type="EMBL" id="MNUJ01000041">
    <property type="protein sequence ID" value="OIN89407.1"/>
    <property type="molecule type" value="Genomic_DNA"/>
</dbReference>
<evidence type="ECO:0000256" key="1">
    <source>
        <dbReference type="ARBA" id="ARBA00004141"/>
    </source>
</evidence>
<dbReference type="InterPro" id="IPR023201">
    <property type="entry name" value="SecY_dom_sf"/>
</dbReference>
<evidence type="ECO:0000313" key="14">
    <source>
        <dbReference type="EMBL" id="OIN89407.1"/>
    </source>
</evidence>
<keyword evidence="10" id="KW-1003">Cell membrane</keyword>
<dbReference type="Gene3D" id="1.10.3370.10">
    <property type="entry name" value="SecY subunit domain"/>
    <property type="match status" value="1"/>
</dbReference>
<feature type="transmembrane region" description="Helical" evidence="10">
    <location>
        <begin position="306"/>
        <end position="328"/>
    </location>
</feature>
<dbReference type="AlphaFoldDB" id="A0A1J4RR69"/>
<evidence type="ECO:0000256" key="3">
    <source>
        <dbReference type="ARBA" id="ARBA00022448"/>
    </source>
</evidence>
<reference evidence="14 15" key="1">
    <citation type="journal article" date="2016" name="Environ. Microbiol.">
        <title>Genomic resolution of a cold subsurface aquifer community provides metabolic insights for novel microbes adapted to high CO concentrations.</title>
        <authorList>
            <person name="Probst A.J."/>
            <person name="Castelle C.J."/>
            <person name="Singh A."/>
            <person name="Brown C.T."/>
            <person name="Anantharaman K."/>
            <person name="Sharon I."/>
            <person name="Hug L.A."/>
            <person name="Burstein D."/>
            <person name="Emerson J.B."/>
            <person name="Thomas B.C."/>
            <person name="Banfield J.F."/>
        </authorList>
    </citation>
    <scope>NUCLEOTIDE SEQUENCE [LARGE SCALE GENOMIC DNA]</scope>
    <source>
        <strain evidence="14">CG1_02_42_45</strain>
    </source>
</reference>
<protein>
    <recommendedName>
        <fullName evidence="9 10">Protein translocase subunit SecY</fullName>
    </recommendedName>
</protein>
<comment type="subunit">
    <text evidence="10">Component of the Sec protein translocase complex. Heterotrimer consisting of SecY, SecE and SecG subunits. The heterotrimers can form oligomers, although 1 heterotrimer is thought to be able to translocate proteins. Interacts with the ribosome. Interacts with SecDF, and other proteins may be involved. Interacts with SecA.</text>
</comment>
<dbReference type="InterPro" id="IPR030659">
    <property type="entry name" value="SecY_CS"/>
</dbReference>
<dbReference type="GO" id="GO:0006605">
    <property type="term" value="P:protein targeting"/>
    <property type="evidence" value="ECO:0007669"/>
    <property type="project" value="UniProtKB-UniRule"/>
</dbReference>
<name>A0A1J4RR69_9BACT</name>
<comment type="caution">
    <text evidence="14">The sequence shown here is derived from an EMBL/GenBank/DDBJ whole genome shotgun (WGS) entry which is preliminary data.</text>
</comment>
<dbReference type="InterPro" id="IPR026593">
    <property type="entry name" value="SecY"/>
</dbReference>
<evidence type="ECO:0000256" key="4">
    <source>
        <dbReference type="ARBA" id="ARBA00022692"/>
    </source>
</evidence>
<keyword evidence="6 10" id="KW-1133">Transmembrane helix</keyword>
<dbReference type="NCBIfam" id="TIGR00967">
    <property type="entry name" value="3a0501s007"/>
    <property type="match status" value="1"/>
</dbReference>
<comment type="subcellular location">
    <subcellularLocation>
        <location evidence="10">Cell membrane</location>
        <topology evidence="10">Multi-pass membrane protein</topology>
    </subcellularLocation>
    <subcellularLocation>
        <location evidence="1 12">Membrane</location>
        <topology evidence="1 12">Multi-pass membrane protein</topology>
    </subcellularLocation>
</comment>
<accession>A0A1J4RR69</accession>
<evidence type="ECO:0000256" key="6">
    <source>
        <dbReference type="ARBA" id="ARBA00022989"/>
    </source>
</evidence>
<dbReference type="InterPro" id="IPR002208">
    <property type="entry name" value="SecY/SEC61-alpha"/>
</dbReference>